<sequence>MTEAKTLAERYADVETKVTSILANIDYFIEVASPSQRGEWEVLKEKGQQAWSQAQAAREKQKQAHGKAWEATATDGPHKPAQEAMQLLQESGQEDARTAALLIDFLGEYARMTIGYPSDPW</sequence>
<evidence type="ECO:0000313" key="3">
    <source>
        <dbReference type="Proteomes" id="UP000601099"/>
    </source>
</evidence>
<gene>
    <name evidence="2" type="ORF">I5L79_21730</name>
</gene>
<reference evidence="2 3" key="1">
    <citation type="submission" date="2020-11" db="EMBL/GenBank/DDBJ databases">
        <title>Hymenobacter sp.</title>
        <authorList>
            <person name="Kim M.K."/>
        </authorList>
    </citation>
    <scope>NUCLEOTIDE SEQUENCE [LARGE SCALE GENOMIC DNA]</scope>
    <source>
        <strain evidence="2 3">BT594</strain>
    </source>
</reference>
<organism evidence="2 3">
    <name type="scientific">Hymenobacter guriensis</name>
    <dbReference type="NCBI Taxonomy" id="2793065"/>
    <lineage>
        <taxon>Bacteria</taxon>
        <taxon>Pseudomonadati</taxon>
        <taxon>Bacteroidota</taxon>
        <taxon>Cytophagia</taxon>
        <taxon>Cytophagales</taxon>
        <taxon>Hymenobacteraceae</taxon>
        <taxon>Hymenobacter</taxon>
    </lineage>
</organism>
<name>A0ABS0L7S4_9BACT</name>
<dbReference type="RefSeq" id="WP_196957199.1">
    <property type="nucleotide sequence ID" value="NZ_JADWYK010000021.1"/>
</dbReference>
<protein>
    <submittedName>
        <fullName evidence="2">Uncharacterized protein</fullName>
    </submittedName>
</protein>
<proteinExistence type="predicted"/>
<evidence type="ECO:0000313" key="2">
    <source>
        <dbReference type="EMBL" id="MBG8556181.1"/>
    </source>
</evidence>
<accession>A0ABS0L7S4</accession>
<evidence type="ECO:0000256" key="1">
    <source>
        <dbReference type="SAM" id="MobiDB-lite"/>
    </source>
</evidence>
<keyword evidence="3" id="KW-1185">Reference proteome</keyword>
<dbReference type="Proteomes" id="UP000601099">
    <property type="component" value="Unassembled WGS sequence"/>
</dbReference>
<comment type="caution">
    <text evidence="2">The sequence shown here is derived from an EMBL/GenBank/DDBJ whole genome shotgun (WGS) entry which is preliminary data.</text>
</comment>
<feature type="region of interest" description="Disordered" evidence="1">
    <location>
        <begin position="48"/>
        <end position="83"/>
    </location>
</feature>
<dbReference type="EMBL" id="JADWYK010000021">
    <property type="protein sequence ID" value="MBG8556181.1"/>
    <property type="molecule type" value="Genomic_DNA"/>
</dbReference>